<dbReference type="EMBL" id="NEXE01000121">
    <property type="protein sequence ID" value="PSN88425.1"/>
    <property type="molecule type" value="Genomic_DNA"/>
</dbReference>
<dbReference type="InterPro" id="IPR039018">
    <property type="entry name" value="VapC20-like"/>
</dbReference>
<feature type="domain" description="PIN" evidence="1">
    <location>
        <begin position="3"/>
        <end position="128"/>
    </location>
</feature>
<sequence length="135" mass="15256">MAVYIDTGIFVAANNRSDSNHVRAVKLLMNALNGVFGLVYTSDYVIDEAITTALARTRSHILAANTGSYIIQSPRIRKLYTGPEEFSAAWETFLQLKDKPMSFTDCVSLVHIRRHRIHRIMSFDSGFDVFVERVS</sequence>
<dbReference type="InterPro" id="IPR029060">
    <property type="entry name" value="PIN-like_dom_sf"/>
</dbReference>
<dbReference type="GO" id="GO:0004521">
    <property type="term" value="F:RNA endonuclease activity"/>
    <property type="evidence" value="ECO:0007669"/>
    <property type="project" value="InterPro"/>
</dbReference>
<evidence type="ECO:0000259" key="1">
    <source>
        <dbReference type="Pfam" id="PF01850"/>
    </source>
</evidence>
<evidence type="ECO:0000313" key="3">
    <source>
        <dbReference type="Proteomes" id="UP000240322"/>
    </source>
</evidence>
<reference evidence="2 3" key="1">
    <citation type="submission" date="2017-04" db="EMBL/GenBank/DDBJ databases">
        <title>Novel microbial lineages endemic to geothermal iron-oxide mats fill important gaps in the evolutionary history of Archaea.</title>
        <authorList>
            <person name="Jay Z.J."/>
            <person name="Beam J.P."/>
            <person name="Dlakic M."/>
            <person name="Rusch D.B."/>
            <person name="Kozubal M.A."/>
            <person name="Inskeep W.P."/>
        </authorList>
    </citation>
    <scope>NUCLEOTIDE SEQUENCE [LARGE SCALE GENOMIC DNA]</scope>
    <source>
        <strain evidence="2">OSP_D</strain>
    </source>
</reference>
<dbReference type="SUPFAM" id="SSF88723">
    <property type="entry name" value="PIN domain-like"/>
    <property type="match status" value="1"/>
</dbReference>
<proteinExistence type="predicted"/>
<protein>
    <recommendedName>
        <fullName evidence="1">PIN domain-containing protein</fullName>
    </recommendedName>
</protein>
<dbReference type="GO" id="GO:0016075">
    <property type="term" value="P:rRNA catabolic process"/>
    <property type="evidence" value="ECO:0007669"/>
    <property type="project" value="TreeGrafter"/>
</dbReference>
<comment type="caution">
    <text evidence="2">The sequence shown here is derived from an EMBL/GenBank/DDBJ whole genome shotgun (WGS) entry which is preliminary data.</text>
</comment>
<dbReference type="AlphaFoldDB" id="A0A2R6AQ18"/>
<accession>A0A2R6AQ18</accession>
<dbReference type="Proteomes" id="UP000240322">
    <property type="component" value="Unassembled WGS sequence"/>
</dbReference>
<gene>
    <name evidence="2" type="ORF">B9Q03_09310</name>
</gene>
<organism evidence="2 3">
    <name type="scientific">Candidatus Marsarchaeota G2 archaeon OSP_D</name>
    <dbReference type="NCBI Taxonomy" id="1978157"/>
    <lineage>
        <taxon>Archaea</taxon>
        <taxon>Candidatus Marsarchaeota</taxon>
        <taxon>Candidatus Marsarchaeota group 2</taxon>
    </lineage>
</organism>
<dbReference type="PANTHER" id="PTHR42188">
    <property type="entry name" value="23S RRNA-SPECIFIC ENDONUCLEASE VAPC20"/>
    <property type="match status" value="1"/>
</dbReference>
<dbReference type="Pfam" id="PF01850">
    <property type="entry name" value="PIN"/>
    <property type="match status" value="1"/>
</dbReference>
<evidence type="ECO:0000313" key="2">
    <source>
        <dbReference type="EMBL" id="PSN88425.1"/>
    </source>
</evidence>
<name>A0A2R6AQ18_9ARCH</name>
<dbReference type="InterPro" id="IPR002716">
    <property type="entry name" value="PIN_dom"/>
</dbReference>
<dbReference type="Gene3D" id="3.40.50.1010">
    <property type="entry name" value="5'-nuclease"/>
    <property type="match status" value="1"/>
</dbReference>
<dbReference type="PANTHER" id="PTHR42188:SF1">
    <property type="entry name" value="23S RRNA-SPECIFIC ENDONUCLEASE VAPC20"/>
    <property type="match status" value="1"/>
</dbReference>